<comment type="caution">
    <text evidence="1">The sequence shown here is derived from an EMBL/GenBank/DDBJ whole genome shotgun (WGS) entry which is preliminary data.</text>
</comment>
<organism evidence="1 2">
    <name type="scientific">Araneus ventricosus</name>
    <name type="common">Orbweaver spider</name>
    <name type="synonym">Epeira ventricosa</name>
    <dbReference type="NCBI Taxonomy" id="182803"/>
    <lineage>
        <taxon>Eukaryota</taxon>
        <taxon>Metazoa</taxon>
        <taxon>Ecdysozoa</taxon>
        <taxon>Arthropoda</taxon>
        <taxon>Chelicerata</taxon>
        <taxon>Arachnida</taxon>
        <taxon>Araneae</taxon>
        <taxon>Araneomorphae</taxon>
        <taxon>Entelegynae</taxon>
        <taxon>Araneoidea</taxon>
        <taxon>Araneidae</taxon>
        <taxon>Araneus</taxon>
    </lineage>
</organism>
<dbReference type="Proteomes" id="UP000499080">
    <property type="component" value="Unassembled WGS sequence"/>
</dbReference>
<evidence type="ECO:0000313" key="2">
    <source>
        <dbReference type="Proteomes" id="UP000499080"/>
    </source>
</evidence>
<protein>
    <submittedName>
        <fullName evidence="1">Uncharacterized protein</fullName>
    </submittedName>
</protein>
<evidence type="ECO:0000313" key="1">
    <source>
        <dbReference type="EMBL" id="GBM37688.1"/>
    </source>
</evidence>
<keyword evidence="2" id="KW-1185">Reference proteome</keyword>
<name>A0A4Y2FAM7_ARAVE</name>
<accession>A0A4Y2FAM7</accession>
<proteinExistence type="predicted"/>
<dbReference type="EMBL" id="BGPR01000847">
    <property type="protein sequence ID" value="GBM37688.1"/>
    <property type="molecule type" value="Genomic_DNA"/>
</dbReference>
<sequence length="128" mass="14559">MYLAGTLALPMCEASLHFINFVFACCSTASIIRITYQPKHRLTGSVPAAEERPTKEEALQCLETAMRCLVQQEDVTLCNYCLEAWTRFSGKETHLSSEAKVNSGLLFLNYKLTLTYHYFRQGMHLQDV</sequence>
<reference evidence="1 2" key="1">
    <citation type="journal article" date="2019" name="Sci. Rep.">
        <title>Orb-weaving spider Araneus ventricosus genome elucidates the spidroin gene catalogue.</title>
        <authorList>
            <person name="Kono N."/>
            <person name="Nakamura H."/>
            <person name="Ohtoshi R."/>
            <person name="Moran D.A.P."/>
            <person name="Shinohara A."/>
            <person name="Yoshida Y."/>
            <person name="Fujiwara M."/>
            <person name="Mori M."/>
            <person name="Tomita M."/>
            <person name="Arakawa K."/>
        </authorList>
    </citation>
    <scope>NUCLEOTIDE SEQUENCE [LARGE SCALE GENOMIC DNA]</scope>
</reference>
<dbReference type="AlphaFoldDB" id="A0A4Y2FAM7"/>
<gene>
    <name evidence="1" type="ORF">AVEN_9972_1</name>
</gene>